<dbReference type="InterPro" id="IPR000276">
    <property type="entry name" value="GPCR_Rhodpsn"/>
</dbReference>
<evidence type="ECO:0000256" key="6">
    <source>
        <dbReference type="ARBA" id="ARBA00023136"/>
    </source>
</evidence>
<dbReference type="PANTHER" id="PTHR24249">
    <property type="entry name" value="HISTAMINE RECEPTOR-RELATED G-PROTEIN COUPLED RECEPTOR"/>
    <property type="match status" value="1"/>
</dbReference>
<dbReference type="CDD" id="cd00637">
    <property type="entry name" value="7tm_classA_rhodopsin-like"/>
    <property type="match status" value="1"/>
</dbReference>
<dbReference type="InterPro" id="IPR050569">
    <property type="entry name" value="TAAR"/>
</dbReference>
<protein>
    <recommendedName>
        <fullName evidence="10">G-protein coupled receptors family 1 profile domain-containing protein</fullName>
    </recommendedName>
</protein>
<name>A0AAD9PEA0_RIDPI</name>
<evidence type="ECO:0000256" key="5">
    <source>
        <dbReference type="ARBA" id="ARBA00023040"/>
    </source>
</evidence>
<evidence type="ECO:0000256" key="7">
    <source>
        <dbReference type="ARBA" id="ARBA00023170"/>
    </source>
</evidence>
<dbReference type="Proteomes" id="UP001209878">
    <property type="component" value="Unassembled WGS sequence"/>
</dbReference>
<keyword evidence="7" id="KW-0675">Receptor</keyword>
<organism evidence="11 12">
    <name type="scientific">Ridgeia piscesae</name>
    <name type="common">Tubeworm</name>
    <dbReference type="NCBI Taxonomy" id="27915"/>
    <lineage>
        <taxon>Eukaryota</taxon>
        <taxon>Metazoa</taxon>
        <taxon>Spiralia</taxon>
        <taxon>Lophotrochozoa</taxon>
        <taxon>Annelida</taxon>
        <taxon>Polychaeta</taxon>
        <taxon>Sedentaria</taxon>
        <taxon>Canalipalpata</taxon>
        <taxon>Sabellida</taxon>
        <taxon>Siboglinidae</taxon>
        <taxon>Ridgeia</taxon>
    </lineage>
</organism>
<accession>A0AAD9PEA0</accession>
<dbReference type="EMBL" id="JAODUO010000016">
    <property type="protein sequence ID" value="KAK2193190.1"/>
    <property type="molecule type" value="Genomic_DNA"/>
</dbReference>
<evidence type="ECO:0000256" key="8">
    <source>
        <dbReference type="ARBA" id="ARBA00023224"/>
    </source>
</evidence>
<evidence type="ECO:0000256" key="1">
    <source>
        <dbReference type="ARBA" id="ARBA00004651"/>
    </source>
</evidence>
<evidence type="ECO:0000259" key="10">
    <source>
        <dbReference type="PROSITE" id="PS50262"/>
    </source>
</evidence>
<evidence type="ECO:0000256" key="2">
    <source>
        <dbReference type="ARBA" id="ARBA00022475"/>
    </source>
</evidence>
<sequence length="109" mass="12070">MNSLVIAVIARYPQLREDRTTLFMLSLSVSDLGTGCTFMPISAALCYGARQGVAEVDGLLPKVQAFTMWWFGFNSMYCLCWLTISKAIVILKPFKFEFLLTNAATSSLG</sequence>
<dbReference type="PROSITE" id="PS50262">
    <property type="entry name" value="G_PROTEIN_RECEP_F1_2"/>
    <property type="match status" value="1"/>
</dbReference>
<dbReference type="InterPro" id="IPR017452">
    <property type="entry name" value="GPCR_Rhodpsn_7TM"/>
</dbReference>
<dbReference type="Pfam" id="PF00001">
    <property type="entry name" value="7tm_1"/>
    <property type="match status" value="1"/>
</dbReference>
<feature type="transmembrane region" description="Helical" evidence="9">
    <location>
        <begin position="21"/>
        <end position="50"/>
    </location>
</feature>
<keyword evidence="12" id="KW-1185">Reference proteome</keyword>
<dbReference type="GO" id="GO:0004930">
    <property type="term" value="F:G protein-coupled receptor activity"/>
    <property type="evidence" value="ECO:0007669"/>
    <property type="project" value="UniProtKB-KW"/>
</dbReference>
<evidence type="ECO:0000256" key="3">
    <source>
        <dbReference type="ARBA" id="ARBA00022692"/>
    </source>
</evidence>
<keyword evidence="5" id="KW-0297">G-protein coupled receptor</keyword>
<keyword evidence="2" id="KW-1003">Cell membrane</keyword>
<evidence type="ECO:0000256" key="9">
    <source>
        <dbReference type="SAM" id="Phobius"/>
    </source>
</evidence>
<evidence type="ECO:0000313" key="12">
    <source>
        <dbReference type="Proteomes" id="UP001209878"/>
    </source>
</evidence>
<dbReference type="AlphaFoldDB" id="A0AAD9PEA0"/>
<keyword evidence="4 9" id="KW-1133">Transmembrane helix</keyword>
<proteinExistence type="predicted"/>
<dbReference type="Gene3D" id="1.20.1070.10">
    <property type="entry name" value="Rhodopsin 7-helix transmembrane proteins"/>
    <property type="match status" value="1"/>
</dbReference>
<comment type="caution">
    <text evidence="11">The sequence shown here is derived from an EMBL/GenBank/DDBJ whole genome shotgun (WGS) entry which is preliminary data.</text>
</comment>
<evidence type="ECO:0000256" key="4">
    <source>
        <dbReference type="ARBA" id="ARBA00022989"/>
    </source>
</evidence>
<keyword evidence="6 9" id="KW-0472">Membrane</keyword>
<feature type="domain" description="G-protein coupled receptors family 1 profile" evidence="10">
    <location>
        <begin position="1"/>
        <end position="109"/>
    </location>
</feature>
<comment type="subcellular location">
    <subcellularLocation>
        <location evidence="1">Cell membrane</location>
        <topology evidence="1">Multi-pass membrane protein</topology>
    </subcellularLocation>
</comment>
<keyword evidence="3 9" id="KW-0812">Transmembrane</keyword>
<dbReference type="GO" id="GO:0005886">
    <property type="term" value="C:plasma membrane"/>
    <property type="evidence" value="ECO:0007669"/>
    <property type="project" value="UniProtKB-SubCell"/>
</dbReference>
<dbReference type="SUPFAM" id="SSF81321">
    <property type="entry name" value="Family A G protein-coupled receptor-like"/>
    <property type="match status" value="1"/>
</dbReference>
<reference evidence="11" key="1">
    <citation type="journal article" date="2023" name="Mol. Biol. Evol.">
        <title>Third-Generation Sequencing Reveals the Adaptive Role of the Epigenome in Three Deep-Sea Polychaetes.</title>
        <authorList>
            <person name="Perez M."/>
            <person name="Aroh O."/>
            <person name="Sun Y."/>
            <person name="Lan Y."/>
            <person name="Juniper S.K."/>
            <person name="Young C.R."/>
            <person name="Angers B."/>
            <person name="Qian P.Y."/>
        </authorList>
    </citation>
    <scope>NUCLEOTIDE SEQUENCE</scope>
    <source>
        <strain evidence="11">R07B-5</strain>
    </source>
</reference>
<evidence type="ECO:0000313" key="11">
    <source>
        <dbReference type="EMBL" id="KAK2193190.1"/>
    </source>
</evidence>
<keyword evidence="8" id="KW-0807">Transducer</keyword>
<gene>
    <name evidence="11" type="ORF">NP493_14g07098</name>
</gene>
<feature type="transmembrane region" description="Helical" evidence="9">
    <location>
        <begin position="70"/>
        <end position="91"/>
    </location>
</feature>